<sequence>ILSSNIVIRHNNILLEAAIDVDSVNNSLLDVACVPKSSSGSQMSCVPHQGVSIYLVSPGGRNYQFISPHPVVLNDMTLDERNTFYSCNRNIVYIFRNCSTYQSSILEKGIISS</sequence>
<proteinExistence type="predicted"/>
<accession>A0A0K2V4C7</accession>
<dbReference type="EMBL" id="HACA01027621">
    <property type="protein sequence ID" value="CDW44982.1"/>
    <property type="molecule type" value="Transcribed_RNA"/>
</dbReference>
<reference evidence="1" key="1">
    <citation type="submission" date="2014-05" db="EMBL/GenBank/DDBJ databases">
        <authorList>
            <person name="Chronopoulou M."/>
        </authorList>
    </citation>
    <scope>NUCLEOTIDE SEQUENCE</scope>
    <source>
        <tissue evidence="1">Whole organism</tissue>
    </source>
</reference>
<dbReference type="AlphaFoldDB" id="A0A0K2V4C7"/>
<organism evidence="1">
    <name type="scientific">Lepeophtheirus salmonis</name>
    <name type="common">Salmon louse</name>
    <name type="synonym">Caligus salmonis</name>
    <dbReference type="NCBI Taxonomy" id="72036"/>
    <lineage>
        <taxon>Eukaryota</taxon>
        <taxon>Metazoa</taxon>
        <taxon>Ecdysozoa</taxon>
        <taxon>Arthropoda</taxon>
        <taxon>Crustacea</taxon>
        <taxon>Multicrustacea</taxon>
        <taxon>Hexanauplia</taxon>
        <taxon>Copepoda</taxon>
        <taxon>Siphonostomatoida</taxon>
        <taxon>Caligidae</taxon>
        <taxon>Lepeophtheirus</taxon>
    </lineage>
</organism>
<protein>
    <submittedName>
        <fullName evidence="1">Uncharacterized protein</fullName>
    </submittedName>
</protein>
<evidence type="ECO:0000313" key="1">
    <source>
        <dbReference type="EMBL" id="CDW44982.1"/>
    </source>
</evidence>
<name>A0A0K2V4C7_LEPSM</name>
<feature type="non-terminal residue" evidence="1">
    <location>
        <position position="1"/>
    </location>
</feature>
<feature type="non-terminal residue" evidence="1">
    <location>
        <position position="113"/>
    </location>
</feature>